<accession>A0A0D7BFQ3</accession>
<reference evidence="2 3" key="1">
    <citation type="journal article" date="2015" name="Fungal Genet. Biol.">
        <title>Evolution of novel wood decay mechanisms in Agaricales revealed by the genome sequences of Fistulina hepatica and Cylindrobasidium torrendii.</title>
        <authorList>
            <person name="Floudas D."/>
            <person name="Held B.W."/>
            <person name="Riley R."/>
            <person name="Nagy L.G."/>
            <person name="Koehler G."/>
            <person name="Ransdell A.S."/>
            <person name="Younus H."/>
            <person name="Chow J."/>
            <person name="Chiniquy J."/>
            <person name="Lipzen A."/>
            <person name="Tritt A."/>
            <person name="Sun H."/>
            <person name="Haridas S."/>
            <person name="LaButti K."/>
            <person name="Ohm R.A."/>
            <person name="Kues U."/>
            <person name="Blanchette R.A."/>
            <person name="Grigoriev I.V."/>
            <person name="Minto R.E."/>
            <person name="Hibbett D.S."/>
        </authorList>
    </citation>
    <scope>NUCLEOTIDE SEQUENCE [LARGE SCALE GENOMIC DNA]</scope>
    <source>
        <strain evidence="2 3">FP15055 ss-10</strain>
    </source>
</reference>
<organism evidence="2 3">
    <name type="scientific">Cylindrobasidium torrendii FP15055 ss-10</name>
    <dbReference type="NCBI Taxonomy" id="1314674"/>
    <lineage>
        <taxon>Eukaryota</taxon>
        <taxon>Fungi</taxon>
        <taxon>Dikarya</taxon>
        <taxon>Basidiomycota</taxon>
        <taxon>Agaricomycotina</taxon>
        <taxon>Agaricomycetes</taxon>
        <taxon>Agaricomycetidae</taxon>
        <taxon>Agaricales</taxon>
        <taxon>Marasmiineae</taxon>
        <taxon>Physalacriaceae</taxon>
        <taxon>Cylindrobasidium</taxon>
    </lineage>
</organism>
<evidence type="ECO:0000313" key="3">
    <source>
        <dbReference type="Proteomes" id="UP000054007"/>
    </source>
</evidence>
<evidence type="ECO:0000313" key="2">
    <source>
        <dbReference type="EMBL" id="KIY68939.1"/>
    </source>
</evidence>
<dbReference type="Proteomes" id="UP000054007">
    <property type="component" value="Unassembled WGS sequence"/>
</dbReference>
<proteinExistence type="predicted"/>
<feature type="region of interest" description="Disordered" evidence="1">
    <location>
        <begin position="214"/>
        <end position="265"/>
    </location>
</feature>
<dbReference type="EMBL" id="KN880493">
    <property type="protein sequence ID" value="KIY68939.1"/>
    <property type="molecule type" value="Genomic_DNA"/>
</dbReference>
<evidence type="ECO:0000256" key="1">
    <source>
        <dbReference type="SAM" id="MobiDB-lite"/>
    </source>
</evidence>
<name>A0A0D7BFQ3_9AGAR</name>
<protein>
    <submittedName>
        <fullName evidence="2">Uncharacterized protein</fullName>
    </submittedName>
</protein>
<feature type="compositionally biased region" description="Low complexity" evidence="1">
    <location>
        <begin position="247"/>
        <end position="265"/>
    </location>
</feature>
<gene>
    <name evidence="2" type="ORF">CYLTODRAFT_453076</name>
</gene>
<keyword evidence="3" id="KW-1185">Reference proteome</keyword>
<dbReference type="AlphaFoldDB" id="A0A0D7BFQ3"/>
<sequence>MAPTYLPKHISLYPIFKDPIKVSLFNAEAINVATKRQHAVGMGLTEDGLTSFLNTIQPIEVQPGMENSLRSSMTFSPRDDNKIMAAIIELYTHNYDCNTRDELKQYNQLFLEEITGRLVASLAAMSKAGPRRFSIYLAHPITGAVSEHSAPFHTLPDFKMPFVHPCAMAVTANDFRQRRFEDRELSTSNLDLLIESRHPGHPLVRHHLAIESEVESQIRRRKRRQSEGKENGSSRPSKRRRAVLGQSSSVNGFLGSSSSNNGRQP</sequence>